<dbReference type="OrthoDB" id="7994226at2"/>
<name>A0A5C4LI46_9HYPH</name>
<evidence type="ECO:0000256" key="1">
    <source>
        <dbReference type="SAM" id="MobiDB-lite"/>
    </source>
</evidence>
<reference evidence="2 3" key="1">
    <citation type="submission" date="2019-06" db="EMBL/GenBank/DDBJ databases">
        <title>Genome of Methylobacterium sp. 17Sr1-39.</title>
        <authorList>
            <person name="Seo T."/>
        </authorList>
    </citation>
    <scope>NUCLEOTIDE SEQUENCE [LARGE SCALE GENOMIC DNA]</scope>
    <source>
        <strain evidence="2 3">17Sr1-39</strain>
    </source>
</reference>
<comment type="caution">
    <text evidence="2">The sequence shown here is derived from an EMBL/GenBank/DDBJ whole genome shotgun (WGS) entry which is preliminary data.</text>
</comment>
<feature type="compositionally biased region" description="Basic and acidic residues" evidence="1">
    <location>
        <begin position="277"/>
        <end position="290"/>
    </location>
</feature>
<proteinExistence type="predicted"/>
<gene>
    <name evidence="2" type="ORF">FF100_16520</name>
</gene>
<dbReference type="EMBL" id="VDDA01000006">
    <property type="protein sequence ID" value="TNC12421.1"/>
    <property type="molecule type" value="Genomic_DNA"/>
</dbReference>
<feature type="region of interest" description="Disordered" evidence="1">
    <location>
        <begin position="1"/>
        <end position="215"/>
    </location>
</feature>
<evidence type="ECO:0000313" key="3">
    <source>
        <dbReference type="Proteomes" id="UP000305267"/>
    </source>
</evidence>
<protein>
    <submittedName>
        <fullName evidence="2">Uncharacterized protein</fullName>
    </submittedName>
</protein>
<feature type="compositionally biased region" description="Low complexity" evidence="1">
    <location>
        <begin position="104"/>
        <end position="128"/>
    </location>
</feature>
<evidence type="ECO:0000313" key="2">
    <source>
        <dbReference type="EMBL" id="TNC12421.1"/>
    </source>
</evidence>
<dbReference type="AlphaFoldDB" id="A0A5C4LI46"/>
<dbReference type="Proteomes" id="UP000305267">
    <property type="component" value="Unassembled WGS sequence"/>
</dbReference>
<feature type="compositionally biased region" description="Low complexity" evidence="1">
    <location>
        <begin position="193"/>
        <end position="206"/>
    </location>
</feature>
<feature type="compositionally biased region" description="Basic and acidic residues" evidence="1">
    <location>
        <begin position="129"/>
        <end position="143"/>
    </location>
</feature>
<dbReference type="RefSeq" id="WP_139036775.1">
    <property type="nucleotide sequence ID" value="NZ_VDDA01000006.1"/>
</dbReference>
<sequence length="307" mass="32786">MTRHRARPSFTVEIKRSRTSPLIDSERPQSEPPVGKPSAGKIPAGKPVASLAAPVDPERKPASPGRNLWAGTGLFEEAAAATQSGRFDSPELSVFSKNPAGQIASGKSAAGKSPLSKSPPGKSVPGKSSADRTPEKSPFDKTVDQVFAAPAQQAAPAKRVLPSLIAPPEPEPEPEAAPEPEAKLPRVRRYRAAEPAPRRAAGPRPAFVWPEDWPDEAPIQTPAPIAVPAVPRIDSKIQVPKAQASQVQVPQVQLPRVQAPTSQGPDAAPGPQGSDAGEIRLRPKRRAGEEDLRIGQRWKRRLPRVCW</sequence>
<keyword evidence="3" id="KW-1185">Reference proteome</keyword>
<feature type="region of interest" description="Disordered" evidence="1">
    <location>
        <begin position="257"/>
        <end position="290"/>
    </location>
</feature>
<accession>A0A5C4LI46</accession>
<feature type="compositionally biased region" description="Low complexity" evidence="1">
    <location>
        <begin position="148"/>
        <end position="157"/>
    </location>
</feature>
<organism evidence="2 3">
    <name type="scientific">Methylobacterium terricola</name>
    <dbReference type="NCBI Taxonomy" id="2583531"/>
    <lineage>
        <taxon>Bacteria</taxon>
        <taxon>Pseudomonadati</taxon>
        <taxon>Pseudomonadota</taxon>
        <taxon>Alphaproteobacteria</taxon>
        <taxon>Hyphomicrobiales</taxon>
        <taxon>Methylobacteriaceae</taxon>
        <taxon>Methylobacterium</taxon>
    </lineage>
</organism>